<dbReference type="SMART" id="SM00567">
    <property type="entry name" value="EZ_HEAT"/>
    <property type="match status" value="5"/>
</dbReference>
<dbReference type="Gene3D" id="1.25.10.10">
    <property type="entry name" value="Leucine-rich Repeat Variant"/>
    <property type="match status" value="2"/>
</dbReference>
<dbReference type="GO" id="GO:0009055">
    <property type="term" value="F:electron transfer activity"/>
    <property type="evidence" value="ECO:0007669"/>
    <property type="project" value="InterPro"/>
</dbReference>
<dbReference type="EMBL" id="CP036281">
    <property type="protein sequence ID" value="QDU78736.1"/>
    <property type="molecule type" value="Genomic_DNA"/>
</dbReference>
<dbReference type="InterPro" id="IPR004155">
    <property type="entry name" value="PBS_lyase_HEAT"/>
</dbReference>
<dbReference type="SUPFAM" id="SSF46626">
    <property type="entry name" value="Cytochrome c"/>
    <property type="match status" value="1"/>
</dbReference>
<evidence type="ECO:0000256" key="4">
    <source>
        <dbReference type="PROSITE-ProRule" id="PRU00433"/>
    </source>
</evidence>
<evidence type="ECO:0000259" key="6">
    <source>
        <dbReference type="PROSITE" id="PS51007"/>
    </source>
</evidence>
<keyword evidence="2 4" id="KW-0479">Metal-binding</keyword>
<dbReference type="Proteomes" id="UP000317178">
    <property type="component" value="Chromosome"/>
</dbReference>
<dbReference type="RefSeq" id="WP_144992725.1">
    <property type="nucleotide sequence ID" value="NZ_CP036281.1"/>
</dbReference>
<dbReference type="Gene3D" id="2.120.10.30">
    <property type="entry name" value="TolB, C-terminal domain"/>
    <property type="match status" value="1"/>
</dbReference>
<sequence precursor="true">MKLTAVVSALLLLFTVSSSPAAELPVVPEGYSIEVVAEHPLVNYPMMAGFDDRGRLFIAENAGVNLPAKELLEDPPNFIRMLEDTDGDGTFDNSTIFADKLTFPQGALWHRGALYVASPPYIWRFEDTDDDGVADVRTPIVGEFGFTGNAASIHGCFLGPDGRIYWCDGRHGHEFTNDAGDITSKGLAARIFSCKPDGSDVQIFCGGGMDNPVEIDFMPTGEMLGTVNILLNGPRVDCLMHWIEGGNYPHYQKAYSEMPRTGELLQPMTRFGHVAVSGMTRYSSTGQYEALQNSIFTTIFNLHKVVRSDIKRVGATFETIEEDFLVSDNPDFHPTDILEDADGSLLVIDTGGWFRIGCPNSQIAKPEFTGAIYRIRKTDTAVVMDPRGLELDWDTQNVSQLIELLGDSRPAVSERAIDQLALTGDEAVAELTTAINTADSPASLPAVWALRRMETDKALTALREELDSKNLDVRRIAIRSVGELNDLMSLNLLLPNLRSEDLSLKQTAATSIGRILEKHADQIPTVIQERVLNELFVQLQNPEIDRVTEHSLIFAVIRFNRSKPVIPFLAHDNPLVRRGALIVLDQMGQGELTREQVVPLLNTSDPQLQNEVLHVISEHEGWASETLALLDEWMQDSMLTEEQVSVLRGFLLAQISDEAVQSFIARNFATTSEPNQLLLLDVISASALPALPNEWDSILLRSLADEQLEIRLAAVRALNKFDARTFEKQLKTIVADEGEAANVRVEATHVLANLLTTTSDPLFKFVLSQLAEDNFPTERLAAARALAALPLSIDQQSLLVDQLTYAGPVARPVLIRSFADADQEELGLKLVKTLEELKENLPAEQLDLLFRNYPESVQQLVRQKLVKTEADFAENKAMLAELEPLLSGGDPSHGQTVFFGKKAACSGCHAVHGKGARIGPDLSQIGAIRTERDLLEAIVLPSASFAREFNSYTVITEDGKVHSGIISRETPEAIFLRKADLSEVRIPQEEIDEMQESKISIMPKDLHKAISDEELRDLIAYLEAQTKLGQ</sequence>
<dbReference type="InterPro" id="IPR011042">
    <property type="entry name" value="6-blade_b-propeller_TolB-like"/>
</dbReference>
<name>A0A518CHN0_9PLAN</name>
<dbReference type="Gene3D" id="1.10.760.10">
    <property type="entry name" value="Cytochrome c-like domain"/>
    <property type="match status" value="1"/>
</dbReference>
<proteinExistence type="predicted"/>
<dbReference type="InterPro" id="IPR013427">
    <property type="entry name" value="Haem-bd_dom_put"/>
</dbReference>
<dbReference type="KEGG" id="plon:Pla110_04400"/>
<dbReference type="AlphaFoldDB" id="A0A518CHN0"/>
<dbReference type="SUPFAM" id="SSF50952">
    <property type="entry name" value="Soluble quinoprotein glucose dehydrogenase"/>
    <property type="match status" value="1"/>
</dbReference>
<feature type="chain" id="PRO_5022196571" evidence="5">
    <location>
        <begin position="22"/>
        <end position="1030"/>
    </location>
</feature>
<accession>A0A518CHN0</accession>
<dbReference type="InterPro" id="IPR011041">
    <property type="entry name" value="Quinoprot_gluc/sorb_DH_b-prop"/>
</dbReference>
<dbReference type="PROSITE" id="PS51007">
    <property type="entry name" value="CYTC"/>
    <property type="match status" value="1"/>
</dbReference>
<dbReference type="PANTHER" id="PTHR33546">
    <property type="entry name" value="LARGE, MULTIFUNCTIONAL SECRETED PROTEIN-RELATED"/>
    <property type="match status" value="1"/>
</dbReference>
<dbReference type="SUPFAM" id="SSF48371">
    <property type="entry name" value="ARM repeat"/>
    <property type="match status" value="1"/>
</dbReference>
<feature type="signal peptide" evidence="5">
    <location>
        <begin position="1"/>
        <end position="21"/>
    </location>
</feature>
<evidence type="ECO:0000313" key="8">
    <source>
        <dbReference type="Proteomes" id="UP000317178"/>
    </source>
</evidence>
<evidence type="ECO:0000313" key="7">
    <source>
        <dbReference type="EMBL" id="QDU78736.1"/>
    </source>
</evidence>
<feature type="domain" description="Cytochrome c" evidence="6">
    <location>
        <begin position="889"/>
        <end position="1026"/>
    </location>
</feature>
<evidence type="ECO:0000256" key="1">
    <source>
        <dbReference type="ARBA" id="ARBA00022617"/>
    </source>
</evidence>
<dbReference type="Pfam" id="PF23500">
    <property type="entry name" value="DUF7133"/>
    <property type="match status" value="1"/>
</dbReference>
<dbReference type="NCBIfam" id="TIGR02604">
    <property type="entry name" value="Piru_Ver_Nterm"/>
    <property type="match status" value="1"/>
</dbReference>
<evidence type="ECO:0000256" key="2">
    <source>
        <dbReference type="ARBA" id="ARBA00022723"/>
    </source>
</evidence>
<dbReference type="OrthoDB" id="9770043at2"/>
<dbReference type="InterPro" id="IPR055557">
    <property type="entry name" value="DUF7133"/>
</dbReference>
<dbReference type="InterPro" id="IPR009056">
    <property type="entry name" value="Cyt_c-like_dom"/>
</dbReference>
<keyword evidence="5" id="KW-0732">Signal</keyword>
<dbReference type="NCBIfam" id="TIGR02603">
    <property type="entry name" value="CxxCH_TIGR02603"/>
    <property type="match status" value="1"/>
</dbReference>
<evidence type="ECO:0000256" key="5">
    <source>
        <dbReference type="SAM" id="SignalP"/>
    </source>
</evidence>
<keyword evidence="1 4" id="KW-0349">Heme</keyword>
<dbReference type="InterPro" id="IPR011989">
    <property type="entry name" value="ARM-like"/>
</dbReference>
<dbReference type="InterPro" id="IPR016024">
    <property type="entry name" value="ARM-type_fold"/>
</dbReference>
<dbReference type="InterPro" id="IPR013428">
    <property type="entry name" value="Membrane-bound_put_N"/>
</dbReference>
<evidence type="ECO:0000256" key="3">
    <source>
        <dbReference type="ARBA" id="ARBA00023004"/>
    </source>
</evidence>
<dbReference type="InterPro" id="IPR011030">
    <property type="entry name" value="Lipovitellin_superhlx_dom"/>
</dbReference>
<reference evidence="7 8" key="1">
    <citation type="submission" date="2019-02" db="EMBL/GenBank/DDBJ databases">
        <title>Deep-cultivation of Planctomycetes and their phenomic and genomic characterization uncovers novel biology.</title>
        <authorList>
            <person name="Wiegand S."/>
            <person name="Jogler M."/>
            <person name="Boedeker C."/>
            <person name="Pinto D."/>
            <person name="Vollmers J."/>
            <person name="Rivas-Marin E."/>
            <person name="Kohn T."/>
            <person name="Peeters S.H."/>
            <person name="Heuer A."/>
            <person name="Rast P."/>
            <person name="Oberbeckmann S."/>
            <person name="Bunk B."/>
            <person name="Jeske O."/>
            <person name="Meyerdierks A."/>
            <person name="Storesund J.E."/>
            <person name="Kallscheuer N."/>
            <person name="Luecker S."/>
            <person name="Lage O.M."/>
            <person name="Pohl T."/>
            <person name="Merkel B.J."/>
            <person name="Hornburger P."/>
            <person name="Mueller R.-W."/>
            <person name="Bruemmer F."/>
            <person name="Labrenz M."/>
            <person name="Spormann A.M."/>
            <person name="Op den Camp H."/>
            <person name="Overmann J."/>
            <person name="Amann R."/>
            <person name="Jetten M.S.M."/>
            <person name="Mascher T."/>
            <person name="Medema M.H."/>
            <person name="Devos D.P."/>
            <person name="Kaster A.-K."/>
            <person name="Ovreas L."/>
            <person name="Rohde M."/>
            <person name="Galperin M.Y."/>
            <person name="Jogler C."/>
        </authorList>
    </citation>
    <scope>NUCLEOTIDE SEQUENCE [LARGE SCALE GENOMIC DNA]</scope>
    <source>
        <strain evidence="7 8">Pla110</strain>
    </source>
</reference>
<dbReference type="GO" id="GO:0046872">
    <property type="term" value="F:metal ion binding"/>
    <property type="evidence" value="ECO:0007669"/>
    <property type="project" value="UniProtKB-KW"/>
</dbReference>
<keyword evidence="8" id="KW-1185">Reference proteome</keyword>
<keyword evidence="3 4" id="KW-0408">Iron</keyword>
<dbReference type="Pfam" id="PF00034">
    <property type="entry name" value="Cytochrom_C"/>
    <property type="match status" value="1"/>
</dbReference>
<dbReference type="Pfam" id="PF13646">
    <property type="entry name" value="HEAT_2"/>
    <property type="match status" value="1"/>
</dbReference>
<dbReference type="Gene3D" id="1.25.10.20">
    <property type="entry name" value="Vitellinogen, superhelical"/>
    <property type="match status" value="1"/>
</dbReference>
<dbReference type="PANTHER" id="PTHR33546:SF1">
    <property type="entry name" value="LARGE, MULTIFUNCTIONAL SECRETED PROTEIN"/>
    <property type="match status" value="1"/>
</dbReference>
<organism evidence="7 8">
    <name type="scientific">Polystyrenella longa</name>
    <dbReference type="NCBI Taxonomy" id="2528007"/>
    <lineage>
        <taxon>Bacteria</taxon>
        <taxon>Pseudomonadati</taxon>
        <taxon>Planctomycetota</taxon>
        <taxon>Planctomycetia</taxon>
        <taxon>Planctomycetales</taxon>
        <taxon>Planctomycetaceae</taxon>
        <taxon>Polystyrenella</taxon>
    </lineage>
</organism>
<dbReference type="InterPro" id="IPR036909">
    <property type="entry name" value="Cyt_c-like_dom_sf"/>
</dbReference>
<dbReference type="GO" id="GO:0020037">
    <property type="term" value="F:heme binding"/>
    <property type="evidence" value="ECO:0007669"/>
    <property type="project" value="InterPro"/>
</dbReference>
<gene>
    <name evidence="7" type="ORF">Pla110_04400</name>
</gene>
<protein>
    <submittedName>
        <fullName evidence="7">HEAT repeat protein</fullName>
    </submittedName>
</protein>